<dbReference type="Pfam" id="PF07985">
    <property type="entry name" value="SRR1"/>
    <property type="match status" value="1"/>
</dbReference>
<evidence type="ECO:0000259" key="1">
    <source>
        <dbReference type="Pfam" id="PF07985"/>
    </source>
</evidence>
<gene>
    <name evidence="2" type="ORF">AC578_7866</name>
</gene>
<feature type="domain" description="SRR1-like" evidence="1">
    <location>
        <begin position="97"/>
        <end position="229"/>
    </location>
</feature>
<name>A0A139HIV7_9PEZI</name>
<dbReference type="EMBL" id="LFZN01000042">
    <property type="protein sequence ID" value="KXT02424.1"/>
    <property type="molecule type" value="Genomic_DNA"/>
</dbReference>
<comment type="caution">
    <text evidence="2">The sequence shown here is derived from an EMBL/GenBank/DDBJ whole genome shotgun (WGS) entry which is preliminary data.</text>
</comment>
<keyword evidence="3" id="KW-1185">Reference proteome</keyword>
<dbReference type="Proteomes" id="UP000070133">
    <property type="component" value="Unassembled WGS sequence"/>
</dbReference>
<protein>
    <recommendedName>
        <fullName evidence="1">SRR1-like domain-containing protein</fullName>
    </recommendedName>
</protein>
<proteinExistence type="predicted"/>
<reference evidence="2 3" key="1">
    <citation type="submission" date="2015-07" db="EMBL/GenBank/DDBJ databases">
        <title>Comparative genomics of the Sigatoka disease complex on banana suggests a link between parallel evolutionary changes in Pseudocercospora fijiensis and Pseudocercospora eumusae and increased virulence on the banana host.</title>
        <authorList>
            <person name="Chang T.-C."/>
            <person name="Salvucci A."/>
            <person name="Crous P.W."/>
            <person name="Stergiopoulos I."/>
        </authorList>
    </citation>
    <scope>NUCLEOTIDE SEQUENCE [LARGE SCALE GENOMIC DNA]</scope>
    <source>
        <strain evidence="2 3">CBS 114824</strain>
    </source>
</reference>
<evidence type="ECO:0000313" key="3">
    <source>
        <dbReference type="Proteomes" id="UP000070133"/>
    </source>
</evidence>
<evidence type="ECO:0000313" key="2">
    <source>
        <dbReference type="EMBL" id="KXT02424.1"/>
    </source>
</evidence>
<dbReference type="PANTHER" id="PTHR42080:SF1">
    <property type="entry name" value="SRR1-LIKE DOMAIN-CONTAINING PROTEIN"/>
    <property type="match status" value="1"/>
</dbReference>
<sequence>MDLRDSVPFAAHHNCTTGCTEMGDHVLEEDIGTVLDFEECEHAVRERQYLSILEEGDDYFEDYKNLVLQNYHHQRSTWLKSKCREQLFKRLTRLPINSRSGKITKAVAMGLNLLGFGGRGIQCFGGRDPEVAQLVIFLDIVHLLEKRLGKDIQLYAQEPNFRPIDEAFLAELGVRILHIPEAEDMCEDDMFFFLPFCPWPMVDLINQKFEHQPAWMIGASQDFIQTMSTARHLLPSKSSPEPTRFQYRMSNYTTFNIQKGCKLSCVGDSPGDFLSVLSQMHVLTKGRKKRHRRAKLRVYS</sequence>
<dbReference type="OrthoDB" id="5318346at2759"/>
<accession>A0A139HIV7</accession>
<organism evidence="2 3">
    <name type="scientific">Pseudocercospora eumusae</name>
    <dbReference type="NCBI Taxonomy" id="321146"/>
    <lineage>
        <taxon>Eukaryota</taxon>
        <taxon>Fungi</taxon>
        <taxon>Dikarya</taxon>
        <taxon>Ascomycota</taxon>
        <taxon>Pezizomycotina</taxon>
        <taxon>Dothideomycetes</taxon>
        <taxon>Dothideomycetidae</taxon>
        <taxon>Mycosphaerellales</taxon>
        <taxon>Mycosphaerellaceae</taxon>
        <taxon>Pseudocercospora</taxon>
    </lineage>
</organism>
<dbReference type="AlphaFoldDB" id="A0A139HIV7"/>
<dbReference type="PANTHER" id="PTHR42080">
    <property type="entry name" value="SRR1 DOMAIN-CONTAINING PROTEIN"/>
    <property type="match status" value="1"/>
</dbReference>
<dbReference type="InterPro" id="IPR012942">
    <property type="entry name" value="SRR1-like"/>
</dbReference>